<feature type="region of interest" description="Disordered" evidence="1">
    <location>
        <begin position="1"/>
        <end position="49"/>
    </location>
</feature>
<comment type="caution">
    <text evidence="2">The sequence shown here is derived from an EMBL/GenBank/DDBJ whole genome shotgun (WGS) entry which is preliminary data.</text>
</comment>
<keyword evidence="3" id="KW-1185">Reference proteome</keyword>
<sequence>MADPNFEAGERNQKPDEGSKPLVKQPSTTAHGKTESAGTARETADGLDSCRIEERTEFGRMGGFDGGPEDRDYIPLKNFEVELGGVDNHGEEEGSGIFSLSFWLYIENSRL</sequence>
<dbReference type="EMBL" id="AUSU01003691">
    <property type="protein sequence ID" value="EPS66420.1"/>
    <property type="molecule type" value="Genomic_DNA"/>
</dbReference>
<dbReference type="AlphaFoldDB" id="S8CI89"/>
<accession>S8CI89</accession>
<evidence type="ECO:0000313" key="2">
    <source>
        <dbReference type="EMBL" id="EPS66420.1"/>
    </source>
</evidence>
<organism evidence="2 3">
    <name type="scientific">Genlisea aurea</name>
    <dbReference type="NCBI Taxonomy" id="192259"/>
    <lineage>
        <taxon>Eukaryota</taxon>
        <taxon>Viridiplantae</taxon>
        <taxon>Streptophyta</taxon>
        <taxon>Embryophyta</taxon>
        <taxon>Tracheophyta</taxon>
        <taxon>Spermatophyta</taxon>
        <taxon>Magnoliopsida</taxon>
        <taxon>eudicotyledons</taxon>
        <taxon>Gunneridae</taxon>
        <taxon>Pentapetalae</taxon>
        <taxon>asterids</taxon>
        <taxon>lamiids</taxon>
        <taxon>Lamiales</taxon>
        <taxon>Lentibulariaceae</taxon>
        <taxon>Genlisea</taxon>
    </lineage>
</organism>
<reference evidence="2 3" key="1">
    <citation type="journal article" date="2013" name="BMC Genomics">
        <title>The miniature genome of a carnivorous plant Genlisea aurea contains a low number of genes and short non-coding sequences.</title>
        <authorList>
            <person name="Leushkin E.V."/>
            <person name="Sutormin R.A."/>
            <person name="Nabieva E.R."/>
            <person name="Penin A.A."/>
            <person name="Kondrashov A.S."/>
            <person name="Logacheva M.D."/>
        </authorList>
    </citation>
    <scope>NUCLEOTIDE SEQUENCE [LARGE SCALE GENOMIC DNA]</scope>
</reference>
<dbReference type="Proteomes" id="UP000015453">
    <property type="component" value="Unassembled WGS sequence"/>
</dbReference>
<name>S8CI89_9LAMI</name>
<evidence type="ECO:0000256" key="1">
    <source>
        <dbReference type="SAM" id="MobiDB-lite"/>
    </source>
</evidence>
<evidence type="ECO:0000313" key="3">
    <source>
        <dbReference type="Proteomes" id="UP000015453"/>
    </source>
</evidence>
<feature type="compositionally biased region" description="Basic and acidic residues" evidence="1">
    <location>
        <begin position="8"/>
        <end position="19"/>
    </location>
</feature>
<proteinExistence type="predicted"/>
<protein>
    <submittedName>
        <fullName evidence="2">Uncharacterized protein</fullName>
    </submittedName>
</protein>
<gene>
    <name evidence="2" type="ORF">M569_08360</name>
</gene>